<evidence type="ECO:0000259" key="1">
    <source>
        <dbReference type="Pfam" id="PF16998"/>
    </source>
</evidence>
<dbReference type="OrthoDB" id="6170015at2"/>
<dbReference type="RefSeq" id="WP_006748389.1">
    <property type="nucleotide sequence ID" value="NZ_CP007029.1"/>
</dbReference>
<dbReference type="HOGENOM" id="CLU_118535_0_0_6"/>
<dbReference type="EMBL" id="CP007029">
    <property type="protein sequence ID" value="AHE98939.1"/>
    <property type="molecule type" value="Genomic_DNA"/>
</dbReference>
<feature type="domain" description="Surface antigen" evidence="1">
    <location>
        <begin position="51"/>
        <end position="151"/>
    </location>
</feature>
<dbReference type="InterPro" id="IPR016364">
    <property type="entry name" value="Surface_antigen_Rickettsia"/>
</dbReference>
<organism evidence="2 3">
    <name type="scientific">Thioalkalivibrio paradoxus ARh 1</name>
    <dbReference type="NCBI Taxonomy" id="713585"/>
    <lineage>
        <taxon>Bacteria</taxon>
        <taxon>Pseudomonadati</taxon>
        <taxon>Pseudomonadota</taxon>
        <taxon>Gammaproteobacteria</taxon>
        <taxon>Chromatiales</taxon>
        <taxon>Ectothiorhodospiraceae</taxon>
        <taxon>Thioalkalivibrio</taxon>
    </lineage>
</organism>
<dbReference type="PIRSF" id="PIRSF002721">
    <property type="entry name" value="Surface_antigen_Rickettsia"/>
    <property type="match status" value="1"/>
</dbReference>
<gene>
    <name evidence="2" type="ORF">THITH_12455</name>
</gene>
<dbReference type="STRING" id="713585.THITH_12455"/>
<dbReference type="InterPro" id="IPR032635">
    <property type="entry name" value="Anti_2"/>
</dbReference>
<dbReference type="Proteomes" id="UP000005289">
    <property type="component" value="Chromosome"/>
</dbReference>
<name>W0DK04_9GAMM</name>
<accession>W0DK04</accession>
<sequence length="153" mass="15788">MQGKIFASLLLAAGVALPGCATYQVPQEQVGMVIGGVLGGVLGRQIGAGTGRDAAIIAGTLAGAAIGGAVGRTMDDMDRLRTAQTLESVRTGVSTAWVNPDSGVQYQVTPTRTFEAATGPCREYTVDAMIGGRVEQVYGTACRQPDGSWRVLE</sequence>
<keyword evidence="3" id="KW-1185">Reference proteome</keyword>
<evidence type="ECO:0000313" key="2">
    <source>
        <dbReference type="EMBL" id="AHE98939.1"/>
    </source>
</evidence>
<proteinExistence type="predicted"/>
<protein>
    <recommendedName>
        <fullName evidence="1">Surface antigen domain-containing protein</fullName>
    </recommendedName>
</protein>
<dbReference type="Pfam" id="PF16998">
    <property type="entry name" value="17kDa_Anti_2"/>
    <property type="match status" value="1"/>
</dbReference>
<evidence type="ECO:0000313" key="3">
    <source>
        <dbReference type="Proteomes" id="UP000005289"/>
    </source>
</evidence>
<dbReference type="AlphaFoldDB" id="W0DK04"/>
<reference evidence="2 3" key="1">
    <citation type="submission" date="2013-12" db="EMBL/GenBank/DDBJ databases">
        <authorList>
            <consortium name="DOE Joint Genome Institute"/>
            <person name="Muyzer G."/>
            <person name="Huntemann M."/>
            <person name="Han J."/>
            <person name="Chen A."/>
            <person name="Kyrpides N."/>
            <person name="Mavromatis K."/>
            <person name="Markowitz V."/>
            <person name="Palaniappan K."/>
            <person name="Ivanova N."/>
            <person name="Schaumberg A."/>
            <person name="Pati A."/>
            <person name="Liolios K."/>
            <person name="Nordberg H.P."/>
            <person name="Cantor M.N."/>
            <person name="Hua S.X."/>
            <person name="Woyke T."/>
        </authorList>
    </citation>
    <scope>NUCLEOTIDE SEQUENCE [LARGE SCALE GENOMIC DNA]</scope>
    <source>
        <strain evidence="2 3">ARh 1</strain>
    </source>
</reference>
<dbReference type="KEGG" id="tti:THITH_12455"/>